<evidence type="ECO:0000313" key="10">
    <source>
        <dbReference type="EMBL" id="KAB0679896.1"/>
    </source>
</evidence>
<sequence>MSTLTSALNTAKSSLSATQAQTALVSRNIANANTEGATRKYANVVTGAGGIVQVLSVAQSSNSVLFRNMLDSTSGVAQSTVVQKGLERINEMIGDIANGQTPAALIGKLTDALDAYAKSPNNYDFARTAADAAKDVATALNQGTETVDTIRRDADDQLADAATDMTRLLSKIQDLNDRVVMGTATNRDVTDLVDQRDQAVAELSQFVGVTAKTRGNNDLVLYTDSGVTLFDKVPRTVGFVQTHPLADGQDGNGFQIDGVLVTGANAMMPLKSGKIAGLVDLRDHVAVSYQNQLDEMARGLVAATAERPATGADVPGIFTSLNTLALRTTSKVDVGTFAAGSLANGNVMTFDLQLGGTTYKVSGELLTADFASATAFAAKLQTMIAAAVPAGGTGTLGADHVAVTADGSGKITLSAGGTGAKLALGISNFASRATLGTATNDATAKTGGLVAATAEITNTTIPGLARLISVSSAVTANAAKIRDGVGVTYNTANAGGYTARINALIGNLTGNQSFAGGTETIASGTLAAFATSSTSWLQDKRSSATSTTEYKQTLLDQTKTVLSNETGINLDTESLKMLELERSYQASSKVLTTIDQMLKTLMEAI</sequence>
<dbReference type="Pfam" id="PF00460">
    <property type="entry name" value="Flg_bb_rod"/>
    <property type="match status" value="1"/>
</dbReference>
<dbReference type="PANTHER" id="PTHR30033:SF1">
    <property type="entry name" value="FLAGELLAR HOOK-ASSOCIATED PROTEIN 1"/>
    <property type="match status" value="1"/>
</dbReference>
<dbReference type="GO" id="GO:0009424">
    <property type="term" value="C:bacterial-type flagellum hook"/>
    <property type="evidence" value="ECO:0007669"/>
    <property type="project" value="InterPro"/>
</dbReference>
<evidence type="ECO:0000259" key="9">
    <source>
        <dbReference type="Pfam" id="PF22638"/>
    </source>
</evidence>
<comment type="subcellular location">
    <subcellularLocation>
        <location evidence="1">Bacterial flagellum basal body</location>
    </subcellularLocation>
    <subcellularLocation>
        <location evidence="2">Secreted</location>
    </subcellularLocation>
</comment>
<dbReference type="SUPFAM" id="SSF64518">
    <property type="entry name" value="Phase 1 flagellin"/>
    <property type="match status" value="1"/>
</dbReference>
<dbReference type="PANTHER" id="PTHR30033">
    <property type="entry name" value="FLAGELLAR HOOK-ASSOCIATED PROTEIN 1"/>
    <property type="match status" value="1"/>
</dbReference>
<dbReference type="GO" id="GO:0005198">
    <property type="term" value="F:structural molecule activity"/>
    <property type="evidence" value="ECO:0007669"/>
    <property type="project" value="InterPro"/>
</dbReference>
<keyword evidence="6" id="KW-0975">Bacterial flagellum</keyword>
<dbReference type="InterPro" id="IPR053927">
    <property type="entry name" value="FlgK_helical"/>
</dbReference>
<feature type="domain" description="Flagellar basal-body/hook protein C-terminal" evidence="8">
    <location>
        <begin position="566"/>
        <end position="602"/>
    </location>
</feature>
<protein>
    <recommendedName>
        <fullName evidence="4">Flagellar hook-associated protein 1</fullName>
    </recommendedName>
</protein>
<evidence type="ECO:0000313" key="11">
    <source>
        <dbReference type="Proteomes" id="UP000432089"/>
    </source>
</evidence>
<name>A0A7V7TZY9_9HYPH</name>
<gene>
    <name evidence="10" type="primary">flgK</name>
    <name evidence="10" type="ORF">F6X38_11775</name>
</gene>
<comment type="caution">
    <text evidence="10">The sequence shown here is derived from an EMBL/GenBank/DDBJ whole genome shotgun (WGS) entry which is preliminary data.</text>
</comment>
<evidence type="ECO:0000259" key="8">
    <source>
        <dbReference type="Pfam" id="PF06429"/>
    </source>
</evidence>
<evidence type="ECO:0000256" key="4">
    <source>
        <dbReference type="ARBA" id="ARBA00016244"/>
    </source>
</evidence>
<evidence type="ECO:0000256" key="2">
    <source>
        <dbReference type="ARBA" id="ARBA00004613"/>
    </source>
</evidence>
<dbReference type="GO" id="GO:0005576">
    <property type="term" value="C:extracellular region"/>
    <property type="evidence" value="ECO:0007669"/>
    <property type="project" value="UniProtKB-SubCell"/>
</dbReference>
<organism evidence="10 11">
    <name type="scientific">Plantimonas leprariae</name>
    <dbReference type="NCBI Taxonomy" id="2615207"/>
    <lineage>
        <taxon>Bacteria</taxon>
        <taxon>Pseudomonadati</taxon>
        <taxon>Pseudomonadota</taxon>
        <taxon>Alphaproteobacteria</taxon>
        <taxon>Hyphomicrobiales</taxon>
        <taxon>Aurantimonadaceae</taxon>
        <taxon>Plantimonas</taxon>
    </lineage>
</organism>
<proteinExistence type="inferred from homology"/>
<accession>A0A7V7TZY9</accession>
<dbReference type="InterPro" id="IPR002371">
    <property type="entry name" value="FlgK"/>
</dbReference>
<dbReference type="InterPro" id="IPR010930">
    <property type="entry name" value="Flg_bb/hook_C_dom"/>
</dbReference>
<evidence type="ECO:0000256" key="5">
    <source>
        <dbReference type="ARBA" id="ARBA00022525"/>
    </source>
</evidence>
<dbReference type="GO" id="GO:0044780">
    <property type="term" value="P:bacterial-type flagellum assembly"/>
    <property type="evidence" value="ECO:0007669"/>
    <property type="project" value="InterPro"/>
</dbReference>
<evidence type="ECO:0000256" key="6">
    <source>
        <dbReference type="ARBA" id="ARBA00023143"/>
    </source>
</evidence>
<dbReference type="AlphaFoldDB" id="A0A7V7TZY9"/>
<evidence type="ECO:0000256" key="1">
    <source>
        <dbReference type="ARBA" id="ARBA00004117"/>
    </source>
</evidence>
<dbReference type="Pfam" id="PF22638">
    <property type="entry name" value="FlgK_D1"/>
    <property type="match status" value="1"/>
</dbReference>
<dbReference type="Pfam" id="PF06429">
    <property type="entry name" value="Flg_bbr_C"/>
    <property type="match status" value="1"/>
</dbReference>
<comment type="similarity">
    <text evidence="3">Belongs to the flagella basal body rod proteins family.</text>
</comment>
<keyword evidence="10" id="KW-0966">Cell projection</keyword>
<dbReference type="InterPro" id="IPR001444">
    <property type="entry name" value="Flag_bb_rod_N"/>
</dbReference>
<dbReference type="NCBIfam" id="TIGR02492">
    <property type="entry name" value="flgK_ends"/>
    <property type="match status" value="1"/>
</dbReference>
<dbReference type="EMBL" id="VZDO01000008">
    <property type="protein sequence ID" value="KAB0679896.1"/>
    <property type="molecule type" value="Genomic_DNA"/>
</dbReference>
<reference evidence="10 11" key="1">
    <citation type="submission" date="2019-09" db="EMBL/GenBank/DDBJ databases">
        <title>YIM 132180 draft genome.</title>
        <authorList>
            <person name="Zhang K."/>
        </authorList>
    </citation>
    <scope>NUCLEOTIDE SEQUENCE [LARGE SCALE GENOMIC DNA]</scope>
    <source>
        <strain evidence="10 11">YIM 132180</strain>
    </source>
</reference>
<dbReference type="Proteomes" id="UP000432089">
    <property type="component" value="Unassembled WGS sequence"/>
</dbReference>
<keyword evidence="11" id="KW-1185">Reference proteome</keyword>
<feature type="domain" description="Flagellar hook-associated protein FlgK helical" evidence="9">
    <location>
        <begin position="87"/>
        <end position="316"/>
    </location>
</feature>
<evidence type="ECO:0000256" key="3">
    <source>
        <dbReference type="ARBA" id="ARBA00009677"/>
    </source>
</evidence>
<evidence type="ECO:0000259" key="7">
    <source>
        <dbReference type="Pfam" id="PF00460"/>
    </source>
</evidence>
<feature type="domain" description="Flagellar basal body rod protein N-terminal" evidence="7">
    <location>
        <begin position="8"/>
        <end position="38"/>
    </location>
</feature>
<keyword evidence="10" id="KW-0969">Cilium</keyword>
<keyword evidence="5" id="KW-0964">Secreted</keyword>
<keyword evidence="10" id="KW-0282">Flagellum</keyword>
<dbReference type="GO" id="GO:0009425">
    <property type="term" value="C:bacterial-type flagellum basal body"/>
    <property type="evidence" value="ECO:0007669"/>
    <property type="project" value="UniProtKB-SubCell"/>
</dbReference>
<dbReference type="RefSeq" id="WP_150970015.1">
    <property type="nucleotide sequence ID" value="NZ_VZDO01000008.1"/>
</dbReference>